<dbReference type="Gene3D" id="3.30.930.10">
    <property type="entry name" value="Bira Bifunctional Protein, Domain 2"/>
    <property type="match status" value="1"/>
</dbReference>
<comment type="caution">
    <text evidence="2">The sequence shown here is derived from an EMBL/GenBank/DDBJ whole genome shotgun (WGS) entry which is preliminary data.</text>
</comment>
<dbReference type="PRINTS" id="PR00981">
    <property type="entry name" value="TRNASYNTHSER"/>
</dbReference>
<dbReference type="GO" id="GO:0005524">
    <property type="term" value="F:ATP binding"/>
    <property type="evidence" value="ECO:0007669"/>
    <property type="project" value="InterPro"/>
</dbReference>
<accession>A0A9Q0L625</accession>
<proteinExistence type="predicted"/>
<evidence type="ECO:0000313" key="3">
    <source>
        <dbReference type="Proteomes" id="UP001149090"/>
    </source>
</evidence>
<dbReference type="SUPFAM" id="SSF55681">
    <property type="entry name" value="Class II aaRS and biotin synthetases"/>
    <property type="match status" value="1"/>
</dbReference>
<gene>
    <name evidence="2" type="ORF">M0811_13356</name>
</gene>
<keyword evidence="3" id="KW-1185">Reference proteome</keyword>
<dbReference type="Proteomes" id="UP001149090">
    <property type="component" value="Unassembled WGS sequence"/>
</dbReference>
<dbReference type="AlphaFoldDB" id="A0A9Q0L625"/>
<dbReference type="InterPro" id="IPR045864">
    <property type="entry name" value="aa-tRNA-synth_II/BPL/LPL"/>
</dbReference>
<dbReference type="InterPro" id="IPR002317">
    <property type="entry name" value="Ser-tRNA-ligase_type_1"/>
</dbReference>
<dbReference type="GO" id="GO:0006434">
    <property type="term" value="P:seryl-tRNA aminoacylation"/>
    <property type="evidence" value="ECO:0007669"/>
    <property type="project" value="InterPro"/>
</dbReference>
<feature type="domain" description="Aminoacyl-tRNA synthetase class II (G/ P/ S/T)" evidence="1">
    <location>
        <begin position="12"/>
        <end position="131"/>
    </location>
</feature>
<dbReference type="GO" id="GO:0004828">
    <property type="term" value="F:serine-tRNA ligase activity"/>
    <property type="evidence" value="ECO:0007669"/>
    <property type="project" value="InterPro"/>
</dbReference>
<reference evidence="2" key="1">
    <citation type="submission" date="2022-10" db="EMBL/GenBank/DDBJ databases">
        <title>Novel sulphate-reducing endosymbionts in the free-living metamonad Anaeramoeba.</title>
        <authorList>
            <person name="Jerlstrom-Hultqvist J."/>
            <person name="Cepicka I."/>
            <person name="Gallot-Lavallee L."/>
            <person name="Salas-Leiva D."/>
            <person name="Curtis B.A."/>
            <person name="Zahonova K."/>
            <person name="Pipaliya S."/>
            <person name="Dacks J."/>
            <person name="Roger A.J."/>
        </authorList>
    </citation>
    <scope>NUCLEOTIDE SEQUENCE</scope>
    <source>
        <strain evidence="2">BMAN</strain>
    </source>
</reference>
<evidence type="ECO:0000259" key="1">
    <source>
        <dbReference type="Pfam" id="PF00587"/>
    </source>
</evidence>
<protein>
    <submittedName>
        <fullName evidence="2">Serine--tRNA ligase cytoplasmic-related</fullName>
    </submittedName>
</protein>
<dbReference type="EMBL" id="JAPDFW010000137">
    <property type="protein sequence ID" value="KAJ5066676.1"/>
    <property type="molecule type" value="Genomic_DNA"/>
</dbReference>
<name>A0A9Q0L625_ANAIG</name>
<dbReference type="Pfam" id="PF00587">
    <property type="entry name" value="tRNA-synt_2b"/>
    <property type="match status" value="1"/>
</dbReference>
<dbReference type="InterPro" id="IPR002314">
    <property type="entry name" value="aa-tRNA-synt_IIb"/>
</dbReference>
<dbReference type="OrthoDB" id="10264585at2759"/>
<dbReference type="PANTHER" id="PTHR11778">
    <property type="entry name" value="SERYL-TRNA SYNTHETASE"/>
    <property type="match status" value="1"/>
</dbReference>
<evidence type="ECO:0000313" key="2">
    <source>
        <dbReference type="EMBL" id="KAJ5066676.1"/>
    </source>
</evidence>
<organism evidence="2 3">
    <name type="scientific">Anaeramoeba ignava</name>
    <name type="common">Anaerobic marine amoeba</name>
    <dbReference type="NCBI Taxonomy" id="1746090"/>
    <lineage>
        <taxon>Eukaryota</taxon>
        <taxon>Metamonada</taxon>
        <taxon>Anaeramoebidae</taxon>
        <taxon>Anaeramoeba</taxon>
    </lineage>
</organism>
<sequence>MQDSQHVSEKNQDHMEKIHGEYFDSEKMHQEMLKVSEEFYQSLNIPYRVVLVASGELNQATSKKYDLEGWFPGFQEFRELVSCSNCKDFPSRKLEIRFGESKTSREKEYVHMLNSTLVAAQRCLCCVLENYSNNDGIVVPDVLRPFMGGIDFIPFVAKPPSKGKGGKKKK</sequence>
<keyword evidence="2" id="KW-0436">Ligase</keyword>